<accession>A0A7G5BXN9</accession>
<dbReference type="GO" id="GO:0016829">
    <property type="term" value="F:lyase activity"/>
    <property type="evidence" value="ECO:0007669"/>
    <property type="project" value="UniProtKB-KW"/>
</dbReference>
<evidence type="ECO:0000256" key="4">
    <source>
        <dbReference type="ARBA" id="ARBA00023239"/>
    </source>
</evidence>
<dbReference type="InterPro" id="IPR031680">
    <property type="entry name" value="Hepar_II_III_N"/>
</dbReference>
<organism evidence="7 8">
    <name type="scientific">Cohnella cholangitidis</name>
    <dbReference type="NCBI Taxonomy" id="2598458"/>
    <lineage>
        <taxon>Bacteria</taxon>
        <taxon>Bacillati</taxon>
        <taxon>Bacillota</taxon>
        <taxon>Bacilli</taxon>
        <taxon>Bacillales</taxon>
        <taxon>Paenibacillaceae</taxon>
        <taxon>Cohnella</taxon>
    </lineage>
</organism>
<feature type="domain" description="Heparin-sulfate lyase N-terminal" evidence="6">
    <location>
        <begin position="106"/>
        <end position="359"/>
    </location>
</feature>
<feature type="domain" description="Heparinase II/III-like C-terminal" evidence="5">
    <location>
        <begin position="426"/>
        <end position="643"/>
    </location>
</feature>
<proteinExistence type="predicted"/>
<keyword evidence="4" id="KW-0456">Lyase</keyword>
<dbReference type="PANTHER" id="PTHR39210:SF1">
    <property type="entry name" value="HEPARIN-SULFATE LYASE"/>
    <property type="match status" value="1"/>
</dbReference>
<dbReference type="KEGG" id="cchl:FPL14_11395"/>
<evidence type="ECO:0000256" key="3">
    <source>
        <dbReference type="ARBA" id="ARBA00022764"/>
    </source>
</evidence>
<keyword evidence="2" id="KW-0732">Signal</keyword>
<dbReference type="Gene3D" id="1.50.10.100">
    <property type="entry name" value="Chondroitin AC/alginate lyase"/>
    <property type="match status" value="1"/>
</dbReference>
<dbReference type="Gene3D" id="2.70.98.70">
    <property type="match status" value="1"/>
</dbReference>
<keyword evidence="3" id="KW-0574">Periplasm</keyword>
<dbReference type="Pfam" id="PF07940">
    <property type="entry name" value="Hepar_II_III_C"/>
    <property type="match status" value="1"/>
</dbReference>
<dbReference type="InterPro" id="IPR008929">
    <property type="entry name" value="Chondroitin_lyas"/>
</dbReference>
<dbReference type="AlphaFoldDB" id="A0A7G5BXN9"/>
<dbReference type="GO" id="GO:0042597">
    <property type="term" value="C:periplasmic space"/>
    <property type="evidence" value="ECO:0007669"/>
    <property type="project" value="UniProtKB-SubCell"/>
</dbReference>
<evidence type="ECO:0000256" key="2">
    <source>
        <dbReference type="ARBA" id="ARBA00022729"/>
    </source>
</evidence>
<dbReference type="Proteomes" id="UP000515679">
    <property type="component" value="Chromosome"/>
</dbReference>
<dbReference type="SUPFAM" id="SSF48230">
    <property type="entry name" value="Chondroitin AC/alginate lyase"/>
    <property type="match status" value="1"/>
</dbReference>
<evidence type="ECO:0000259" key="6">
    <source>
        <dbReference type="Pfam" id="PF16889"/>
    </source>
</evidence>
<sequence>MMIQKVKKIFSKPIGVVWYRVKQELQLSMMDKFSRWEKVQATVDGYWNTENIDKWVSQFKPSIIAADFEEGLEAAIKAKPNIGESVESYASKVFANNFEILGSTTPTKGINWNEDWRYQYCWPNKYFKLYNFYEKNKKVPYDVKYPWEASRMNHLIPALVSAILYDRDDQKKWVVDVIANWQEENPLAYSVNWYPMECSMRMINLIILLEMMLVSNKYDSSDLMIIIKLLCSHGEFLYRTIEYTDIRGNHYTANIVALLLTGFVLEHHYPRSQVWLKYARDKIDREILLQYTDDGVNHEKSIPYHRLVTELFVIALIASERHGYSIDPVAKDRIIQACNYTKKYSRPDGKVPIVGDNDSARAFNFDLAESYDHSTLLSIASVLFNKQELLPDHNDMDITVPILFGTQGLKRWNVLNAERQQVDVSHYFAGGGVVIIKDSSNFLWIDVGEVGMNNRGGHGHNDLFSFELMFDRQLLILDPGCPVYTGDPMQKNYFRGTSSHNNLMIDNEEIAPLVGMWGYANSPLPEVDINIEKEIKIIKGSHSGYTRLTDPVSVSRKFEYNPKEKSLRCTDIINCQSMHITTRSLHLAPEIIVNAYRNTVNLMLETKIVCRLTTESTSEIRIEDGWYSPGYGSKVKTKIIRIINRIEGETELSFDLISVKRGMEE</sequence>
<keyword evidence="8" id="KW-1185">Reference proteome</keyword>
<dbReference type="EMBL" id="CP041969">
    <property type="protein sequence ID" value="QMV41723.1"/>
    <property type="molecule type" value="Genomic_DNA"/>
</dbReference>
<comment type="subcellular location">
    <subcellularLocation>
        <location evidence="1">Periplasm</location>
    </subcellularLocation>
</comment>
<dbReference type="InterPro" id="IPR012480">
    <property type="entry name" value="Hepar_II_III_C"/>
</dbReference>
<gene>
    <name evidence="7" type="ORF">FPL14_11395</name>
</gene>
<evidence type="ECO:0000259" key="5">
    <source>
        <dbReference type="Pfam" id="PF07940"/>
    </source>
</evidence>
<dbReference type="Pfam" id="PF16889">
    <property type="entry name" value="Hepar_II_III_N"/>
    <property type="match status" value="1"/>
</dbReference>
<evidence type="ECO:0000256" key="1">
    <source>
        <dbReference type="ARBA" id="ARBA00004418"/>
    </source>
</evidence>
<protein>
    <submittedName>
        <fullName evidence="7">Uncharacterized protein</fullName>
    </submittedName>
</protein>
<dbReference type="PANTHER" id="PTHR39210">
    <property type="entry name" value="HEPARIN-SULFATE LYASE"/>
    <property type="match status" value="1"/>
</dbReference>
<evidence type="ECO:0000313" key="8">
    <source>
        <dbReference type="Proteomes" id="UP000515679"/>
    </source>
</evidence>
<name>A0A7G5BXN9_9BACL</name>
<reference evidence="7 8" key="1">
    <citation type="submission" date="2019-07" db="EMBL/GenBank/DDBJ databases">
        <authorList>
            <person name="Kim J.K."/>
            <person name="Cheong H.-M."/>
            <person name="Choi Y."/>
            <person name="Hwang K.J."/>
            <person name="Lee S."/>
            <person name="Choi C."/>
        </authorList>
    </citation>
    <scope>NUCLEOTIDE SEQUENCE [LARGE SCALE GENOMIC DNA]</scope>
    <source>
        <strain evidence="7 8">KS 22</strain>
    </source>
</reference>
<evidence type="ECO:0000313" key="7">
    <source>
        <dbReference type="EMBL" id="QMV41723.1"/>
    </source>
</evidence>